<evidence type="ECO:0000313" key="4">
    <source>
        <dbReference type="EMBL" id="KAG2373137.1"/>
    </source>
</evidence>
<feature type="region of interest" description="Disordered" evidence="1">
    <location>
        <begin position="1193"/>
        <end position="1238"/>
    </location>
</feature>
<feature type="region of interest" description="Disordered" evidence="1">
    <location>
        <begin position="41"/>
        <end position="95"/>
    </location>
</feature>
<reference evidence="4 5" key="1">
    <citation type="journal article" date="2018" name="BMC Genomics">
        <title>The genome of Naegleria lovaniensis, the basis for a comparative approach to unravel pathogenicity factors of the human pathogenic amoeba N. fowleri.</title>
        <authorList>
            <person name="Liechti N."/>
            <person name="Schurch N."/>
            <person name="Bruggmann R."/>
            <person name="Wittwer M."/>
        </authorList>
    </citation>
    <scope>NUCLEOTIDE SEQUENCE [LARGE SCALE GENOMIC DNA]</scope>
    <source>
        <strain evidence="4 5">ATCC 30569</strain>
    </source>
</reference>
<organism evidence="4 5">
    <name type="scientific">Naegleria lovaniensis</name>
    <name type="common">Amoeba</name>
    <dbReference type="NCBI Taxonomy" id="51637"/>
    <lineage>
        <taxon>Eukaryota</taxon>
        <taxon>Discoba</taxon>
        <taxon>Heterolobosea</taxon>
        <taxon>Tetramitia</taxon>
        <taxon>Eutetramitia</taxon>
        <taxon>Vahlkampfiidae</taxon>
        <taxon>Naegleria</taxon>
    </lineage>
</organism>
<evidence type="ECO:0000256" key="1">
    <source>
        <dbReference type="SAM" id="MobiDB-lite"/>
    </source>
</evidence>
<dbReference type="InterPro" id="IPR036305">
    <property type="entry name" value="RGS_sf"/>
</dbReference>
<dbReference type="RefSeq" id="XP_044542311.1">
    <property type="nucleotide sequence ID" value="XM_044688683.1"/>
</dbReference>
<dbReference type="EMBL" id="PYSW02000060">
    <property type="protein sequence ID" value="KAG2373137.1"/>
    <property type="molecule type" value="Genomic_DNA"/>
</dbReference>
<keyword evidence="2" id="KW-1133">Transmembrane helix</keyword>
<feature type="transmembrane region" description="Helical" evidence="2">
    <location>
        <begin position="909"/>
        <end position="931"/>
    </location>
</feature>
<feature type="domain" description="RGS" evidence="3">
    <location>
        <begin position="970"/>
        <end position="1025"/>
    </location>
</feature>
<dbReference type="InterPro" id="IPR044926">
    <property type="entry name" value="RGS_subdomain_2"/>
</dbReference>
<keyword evidence="5" id="KW-1185">Reference proteome</keyword>
<proteinExistence type="predicted"/>
<feature type="region of interest" description="Disordered" evidence="1">
    <location>
        <begin position="126"/>
        <end position="147"/>
    </location>
</feature>
<feature type="compositionally biased region" description="Low complexity" evidence="1">
    <location>
        <begin position="53"/>
        <end position="92"/>
    </location>
</feature>
<feature type="transmembrane region" description="Helical" evidence="2">
    <location>
        <begin position="669"/>
        <end position="688"/>
    </location>
</feature>
<keyword evidence="2" id="KW-0472">Membrane</keyword>
<feature type="transmembrane region" description="Helical" evidence="2">
    <location>
        <begin position="770"/>
        <end position="797"/>
    </location>
</feature>
<feature type="compositionally biased region" description="Basic and acidic residues" evidence="1">
    <location>
        <begin position="1209"/>
        <end position="1218"/>
    </location>
</feature>
<gene>
    <name evidence="4" type="ORF">C9374_012869</name>
</gene>
<keyword evidence="2" id="KW-0812">Transmembrane</keyword>
<dbReference type="Gene3D" id="1.10.167.10">
    <property type="entry name" value="Regulator of G-protein Signalling 4, domain 2"/>
    <property type="match status" value="1"/>
</dbReference>
<dbReference type="InterPro" id="IPR016137">
    <property type="entry name" value="RGS"/>
</dbReference>
<feature type="transmembrane region" description="Helical" evidence="2">
    <location>
        <begin position="639"/>
        <end position="663"/>
    </location>
</feature>
<evidence type="ECO:0000256" key="2">
    <source>
        <dbReference type="SAM" id="Phobius"/>
    </source>
</evidence>
<dbReference type="PROSITE" id="PS50132">
    <property type="entry name" value="RGS"/>
    <property type="match status" value="1"/>
</dbReference>
<sequence>MSRHHDTMLLVATNTPITHNTNTNNNNTIISNSTRINDHDVHTNQDLASGNFPRTPTTLPSSAPTTRTPTLKLKSSSNTSSTTTTGNTYTNKHNNDNDLLSELNFTDIHTLSNNTPFGTLTGMFTTSGNNTSIHPSQGSSRPIPSRQPSFLPSIATTMLETLKKFNKSFPQSCSLAFIIGLIMIISTLILLILMIGAISISLFSLLNQSMLIHSRHGGEFHSQRFSSSLISWIWNSYILWLNARPFNSRQSGFPSIFNSLNMLQANNDHYTDNSTFYTLDEKFTHCRVFPQTGQGRAILQWKFLDEQSFSNYTPLSNNKEASKGPIIRMRLVIGETPSNIYTYPKLFAFAKSVTSLELKKLLKNEMDELGDQYQYFFNQELDSTSSIKMIHFLNQSRITLHTSYMDGLPTFYLSRNNVTQQPYLQNVTGSTITEIIIPNDVANNNTNYPDAICNDGDDVALLPLFKKTRIVSANNNTKKAQSYCSYYHALLQTGGCYITYEKRLNSILTRSNTSTYLDPQSNDENDASSLKFVVFFVSHHSANFLKNITSPSEQAKFFASLITSQNPEVFYLAHEVDFSKDYYDMNCDYYVSLYSISPMEFYNYWRAIRHVCLFLYSMMVAGFLLFYKNKQPIKSRILISGLSVVACLIFSIVGCVSDFNFFNYDGIEYSFYITLAVLYLISMCRYLFVRNLYRVVKVVDGLEDVKFNDEKKVRHFKKRLEQLYALSKLASVRFFGAVVVILVMLFNIPTPVFVWILNDTSIVPDDVKNFFLSAIVYLKMISLVIGFILPGFCTIFIDLTINRKWIFNPVFEFFKSKMKIDKTSNHNSSAQTQYMKQVQASTTTFISPTSGIIRYFSSYDDPLAYRLEFITSTIIALILGFSTFGVGLIQIPNWRVIPKITLLSVHGTLYLLFEMSYVLLTCGFIVMVQLVSERKKANTKKLFFSSNLSRTRDASTKLLMDTIADVTGDGRNLIYRFCCSEFSLENLLFYEKVTRVIEQVKEKKYEQDANVMNKAISDMYNSFIASSGCLEISIQSELKSKVTHFIHSIDYVTTDDASSISSANKRYLIFKDGVTYMQSNHKIALALCEILESLRETALLNLHDTFSRLITTKAFKVYFDKRETEKSVMKRAGIITTQDSNLFISLRKESIELADIQQDVTQPPTMTSHTTLTSPGISHPQETLVTSVLKQEENPDEILLTDENVVYTEDEKHSRQSESSEENEELEYDVQYNTPNDQ</sequence>
<evidence type="ECO:0000313" key="5">
    <source>
        <dbReference type="Proteomes" id="UP000816034"/>
    </source>
</evidence>
<feature type="transmembrane region" description="Helical" evidence="2">
    <location>
        <begin position="607"/>
        <end position="627"/>
    </location>
</feature>
<dbReference type="Pfam" id="PF00615">
    <property type="entry name" value="RGS"/>
    <property type="match status" value="1"/>
</dbReference>
<name>A0AA88GCL6_NAELO</name>
<feature type="transmembrane region" description="Helical" evidence="2">
    <location>
        <begin position="734"/>
        <end position="758"/>
    </location>
</feature>
<protein>
    <recommendedName>
        <fullName evidence="3">RGS domain-containing protein</fullName>
    </recommendedName>
</protein>
<dbReference type="AlphaFoldDB" id="A0AA88GCL6"/>
<evidence type="ECO:0000259" key="3">
    <source>
        <dbReference type="PROSITE" id="PS50132"/>
    </source>
</evidence>
<dbReference type="Proteomes" id="UP000816034">
    <property type="component" value="Unassembled WGS sequence"/>
</dbReference>
<comment type="caution">
    <text evidence="4">The sequence shown here is derived from an EMBL/GenBank/DDBJ whole genome shotgun (WGS) entry which is preliminary data.</text>
</comment>
<feature type="compositionally biased region" description="Acidic residues" evidence="1">
    <location>
        <begin position="1219"/>
        <end position="1228"/>
    </location>
</feature>
<dbReference type="SUPFAM" id="SSF48097">
    <property type="entry name" value="Regulator of G-protein signaling, RGS"/>
    <property type="match status" value="1"/>
</dbReference>
<feature type="transmembrane region" description="Helical" evidence="2">
    <location>
        <begin position="175"/>
        <end position="205"/>
    </location>
</feature>
<dbReference type="GeneID" id="68105323"/>
<feature type="transmembrane region" description="Helical" evidence="2">
    <location>
        <begin position="869"/>
        <end position="889"/>
    </location>
</feature>
<accession>A0AA88GCL6</accession>